<feature type="signal peptide" evidence="13">
    <location>
        <begin position="1"/>
        <end position="23"/>
    </location>
</feature>
<dbReference type="PROSITE" id="PS50227">
    <property type="entry name" value="G_PROTEIN_RECEP_F2_3"/>
    <property type="match status" value="1"/>
</dbReference>
<reference evidence="16 17" key="1">
    <citation type="submission" date="2024-08" db="EMBL/GenBank/DDBJ databases">
        <title>The draft genome of Apodemus speciosus.</title>
        <authorList>
            <person name="Nabeshima K."/>
            <person name="Suzuki S."/>
            <person name="Onuma M."/>
        </authorList>
    </citation>
    <scope>NUCLEOTIDE SEQUENCE [LARGE SCALE GENOMIC DNA]</scope>
    <source>
        <strain evidence="16">IB14-021</strain>
    </source>
</reference>
<evidence type="ECO:0000256" key="3">
    <source>
        <dbReference type="ARBA" id="ARBA00022475"/>
    </source>
</evidence>
<keyword evidence="9" id="KW-0325">Glycoprotein</keyword>
<evidence type="ECO:0000256" key="6">
    <source>
        <dbReference type="ARBA" id="ARBA00023040"/>
    </source>
</evidence>
<dbReference type="PROSITE" id="PS50261">
    <property type="entry name" value="G_PROTEIN_RECEP_F2_4"/>
    <property type="match status" value="1"/>
</dbReference>
<dbReference type="Pfam" id="PF02793">
    <property type="entry name" value="HRM"/>
    <property type="match status" value="1"/>
</dbReference>
<comment type="caution">
    <text evidence="16">The sequence shown here is derived from an EMBL/GenBank/DDBJ whole genome shotgun (WGS) entry which is preliminary data.</text>
</comment>
<evidence type="ECO:0000256" key="7">
    <source>
        <dbReference type="ARBA" id="ARBA00023136"/>
    </source>
</evidence>
<evidence type="ECO:0000256" key="11">
    <source>
        <dbReference type="SAM" id="MobiDB-lite"/>
    </source>
</evidence>
<dbReference type="Proteomes" id="UP001623349">
    <property type="component" value="Unassembled WGS sequence"/>
</dbReference>
<sequence>MHWGPGRPFFALLLLVSIKQVTGSLLEETIRKWAQYKDMCLKDLRNQTSGVFCNGTFDQYVCWPHSPPGNVSVPCPSYLPWWNEDPHGFLKFNEIMETMEGFGKESTRYQEDTTQYEESYFTWTHCHDSNQVKSTAAPATAWSIQQINNKDEMDHYTLLSTLQLMYTVGYSLSLISLFLALTLLLFLRKLHCTRNYIHMNLFTSFILRALAVLVKDMVFYNSYSKRPDNESGWMSYMSEMSASCRSVQVLLHYFVGANHLWLLVEGLYLHTLLEPTVLPERRLWPKYLVVGWGCWATNRNKKIWWIIRGPMLLCVTVNFFIFLKILKLLISKLKAHQMCFRDYKYRLAKSTLLLIPLLGVHEVLFTFVTDDQVQGFSRLIRLFIQLTLSSFHGFLVALQYGFANGEVKAELSKSWGRFLLARHWGCRACILGKNFRFLGKCSKKLSEGDGAETLQKLQSSVCSSDLATGSLGNHGAQPHRGCGAWPRGSSLSESSEGDFTLANTMEEILEESEI</sequence>
<evidence type="ECO:0000256" key="12">
    <source>
        <dbReference type="SAM" id="Phobius"/>
    </source>
</evidence>
<feature type="region of interest" description="Disordered" evidence="11">
    <location>
        <begin position="472"/>
        <end position="496"/>
    </location>
</feature>
<dbReference type="InterPro" id="IPR000832">
    <property type="entry name" value="GPCR_2_secretin-like"/>
</dbReference>
<keyword evidence="17" id="KW-1185">Reference proteome</keyword>
<keyword evidence="8" id="KW-0675">Receptor</keyword>
<proteinExistence type="inferred from homology"/>
<evidence type="ECO:0000256" key="2">
    <source>
        <dbReference type="ARBA" id="ARBA00005314"/>
    </source>
</evidence>
<keyword evidence="4 12" id="KW-0812">Transmembrane</keyword>
<keyword evidence="6" id="KW-0297">G-protein coupled receptor</keyword>
<dbReference type="InterPro" id="IPR001879">
    <property type="entry name" value="GPCR_2_extracellular_dom"/>
</dbReference>
<feature type="transmembrane region" description="Helical" evidence="12">
    <location>
        <begin position="380"/>
        <end position="403"/>
    </location>
</feature>
<evidence type="ECO:0000256" key="8">
    <source>
        <dbReference type="ARBA" id="ARBA00023170"/>
    </source>
</evidence>
<gene>
    <name evidence="16" type="ORF">APTSU1_001149000</name>
</gene>
<dbReference type="SUPFAM" id="SSF111418">
    <property type="entry name" value="Hormone receptor domain"/>
    <property type="match status" value="1"/>
</dbReference>
<dbReference type="Gene3D" id="1.20.1070.10">
    <property type="entry name" value="Rhodopsin 7-helix transmembrane proteins"/>
    <property type="match status" value="2"/>
</dbReference>
<keyword evidence="3" id="KW-1003">Cell membrane</keyword>
<evidence type="ECO:0000256" key="13">
    <source>
        <dbReference type="SAM" id="SignalP"/>
    </source>
</evidence>
<organism evidence="16 17">
    <name type="scientific">Apodemus speciosus</name>
    <name type="common">Large Japanese field mouse</name>
    <dbReference type="NCBI Taxonomy" id="105296"/>
    <lineage>
        <taxon>Eukaryota</taxon>
        <taxon>Metazoa</taxon>
        <taxon>Chordata</taxon>
        <taxon>Craniata</taxon>
        <taxon>Vertebrata</taxon>
        <taxon>Euteleostomi</taxon>
        <taxon>Mammalia</taxon>
        <taxon>Eutheria</taxon>
        <taxon>Euarchontoglires</taxon>
        <taxon>Glires</taxon>
        <taxon>Rodentia</taxon>
        <taxon>Myomorpha</taxon>
        <taxon>Muroidea</taxon>
        <taxon>Muridae</taxon>
        <taxon>Murinae</taxon>
        <taxon>Apodemus</taxon>
    </lineage>
</organism>
<evidence type="ECO:0000256" key="4">
    <source>
        <dbReference type="ARBA" id="ARBA00022692"/>
    </source>
</evidence>
<evidence type="ECO:0000256" key="10">
    <source>
        <dbReference type="ARBA" id="ARBA00023224"/>
    </source>
</evidence>
<dbReference type="PANTHER" id="PTHR45620:SF23">
    <property type="entry name" value="GLUCAGON-LIKE PEPTIDE 2 RECEPTOR"/>
    <property type="match status" value="1"/>
</dbReference>
<feature type="domain" description="G-protein coupled receptors family 2 profile 2" evidence="15">
    <location>
        <begin position="162"/>
        <end position="404"/>
    </location>
</feature>
<dbReference type="InterPro" id="IPR036445">
    <property type="entry name" value="GPCR_2_extracell_dom_sf"/>
</dbReference>
<accession>A0ABQ0FAQ3</accession>
<evidence type="ECO:0000256" key="9">
    <source>
        <dbReference type="ARBA" id="ARBA00023180"/>
    </source>
</evidence>
<keyword evidence="5 12" id="KW-1133">Transmembrane helix</keyword>
<dbReference type="InterPro" id="IPR050332">
    <property type="entry name" value="GPCR_2"/>
</dbReference>
<dbReference type="InterPro" id="IPR017983">
    <property type="entry name" value="GPCR_2_secretin-like_CS"/>
</dbReference>
<feature type="transmembrane region" description="Helical" evidence="12">
    <location>
        <begin position="347"/>
        <end position="368"/>
    </location>
</feature>
<feature type="transmembrane region" description="Helical" evidence="12">
    <location>
        <begin position="164"/>
        <end position="187"/>
    </location>
</feature>
<keyword evidence="13" id="KW-0732">Signal</keyword>
<dbReference type="PROSITE" id="PS00649">
    <property type="entry name" value="G_PROTEIN_RECEP_F2_1"/>
    <property type="match status" value="1"/>
</dbReference>
<comment type="similarity">
    <text evidence="2">Belongs to the G-protein coupled receptor 2 family.</text>
</comment>
<dbReference type="InterPro" id="IPR017981">
    <property type="entry name" value="GPCR_2-like_7TM"/>
</dbReference>
<keyword evidence="10" id="KW-0807">Transducer</keyword>
<comment type="subcellular location">
    <subcellularLocation>
        <location evidence="1">Cell membrane</location>
        <topology evidence="1">Multi-pass membrane protein</topology>
    </subcellularLocation>
</comment>
<evidence type="ECO:0000259" key="15">
    <source>
        <dbReference type="PROSITE" id="PS50261"/>
    </source>
</evidence>
<evidence type="ECO:0000313" key="17">
    <source>
        <dbReference type="Proteomes" id="UP001623349"/>
    </source>
</evidence>
<dbReference type="PANTHER" id="PTHR45620">
    <property type="entry name" value="PDF RECEPTOR-LIKE PROTEIN-RELATED"/>
    <property type="match status" value="1"/>
</dbReference>
<evidence type="ECO:0000313" key="16">
    <source>
        <dbReference type="EMBL" id="GAB1296255.1"/>
    </source>
</evidence>
<protein>
    <submittedName>
        <fullName evidence="16">Glucagon-like peptide 2 receptor</fullName>
    </submittedName>
</protein>
<dbReference type="Pfam" id="PF00002">
    <property type="entry name" value="7tm_2"/>
    <property type="match status" value="1"/>
</dbReference>
<feature type="domain" description="G-protein coupled receptors family 2 profile 1" evidence="14">
    <location>
        <begin position="39"/>
        <end position="130"/>
    </location>
</feature>
<dbReference type="PRINTS" id="PR00249">
    <property type="entry name" value="GPCRSECRETIN"/>
</dbReference>
<evidence type="ECO:0000256" key="5">
    <source>
        <dbReference type="ARBA" id="ARBA00022989"/>
    </source>
</evidence>
<feature type="chain" id="PRO_5046382510" evidence="13">
    <location>
        <begin position="24"/>
        <end position="514"/>
    </location>
</feature>
<feature type="transmembrane region" description="Helical" evidence="12">
    <location>
        <begin position="305"/>
        <end position="326"/>
    </location>
</feature>
<keyword evidence="7 12" id="KW-0472">Membrane</keyword>
<evidence type="ECO:0000259" key="14">
    <source>
        <dbReference type="PROSITE" id="PS50227"/>
    </source>
</evidence>
<dbReference type="Gene3D" id="4.10.1240.10">
    <property type="entry name" value="GPCR, family 2, extracellular hormone receptor domain"/>
    <property type="match status" value="1"/>
</dbReference>
<name>A0ABQ0FAQ3_APOSI</name>
<evidence type="ECO:0000256" key="1">
    <source>
        <dbReference type="ARBA" id="ARBA00004651"/>
    </source>
</evidence>
<dbReference type="EMBL" id="BAAFST010000011">
    <property type="protein sequence ID" value="GAB1296255.1"/>
    <property type="molecule type" value="Genomic_DNA"/>
</dbReference>